<protein>
    <recommendedName>
        <fullName evidence="5">Probable membrane transporter protein</fullName>
    </recommendedName>
</protein>
<dbReference type="GO" id="GO:0005886">
    <property type="term" value="C:plasma membrane"/>
    <property type="evidence" value="ECO:0007669"/>
    <property type="project" value="UniProtKB-SubCell"/>
</dbReference>
<feature type="transmembrane region" description="Helical" evidence="5">
    <location>
        <begin position="191"/>
        <end position="208"/>
    </location>
</feature>
<dbReference type="AlphaFoldDB" id="A0A1F2PA42"/>
<evidence type="ECO:0000256" key="2">
    <source>
        <dbReference type="ARBA" id="ARBA00022692"/>
    </source>
</evidence>
<evidence type="ECO:0000256" key="5">
    <source>
        <dbReference type="RuleBase" id="RU363041"/>
    </source>
</evidence>
<accession>A0A1F2PA42</accession>
<keyword evidence="3 5" id="KW-1133">Transmembrane helix</keyword>
<sequence>MLVYLFIGLFTGFMSGMFGIGGGSVRIPLLYVAGLPLLSAFGINLLVIPFSSLIAAISHRKNIDWEIARYVIIGGMSGTVTGAFLTGIIPTLVLAIIFLIVSIITVLGIYFDRIFPGIAQKINPDAKTYILGALFLNFLTIMRGGSGGSLFPPFLRMMKLDIRRAIATSLFATIFTAIAGAVIFWYRGDIILLPALAVIIGSVTGARTGSLISLRTKHRWLEIGLSILVIILALVVLIKAI</sequence>
<keyword evidence="4 5" id="KW-0472">Membrane</keyword>
<keyword evidence="7" id="KW-1185">Reference proteome</keyword>
<evidence type="ECO:0000256" key="4">
    <source>
        <dbReference type="ARBA" id="ARBA00023136"/>
    </source>
</evidence>
<reference evidence="6" key="1">
    <citation type="submission" date="2016-05" db="EMBL/GenBank/DDBJ databases">
        <title>Microbial consortia oxidize butane by reversing methanogenesis.</title>
        <authorList>
            <person name="Laso-Perez R."/>
            <person name="Richter M."/>
            <person name="Wegener G."/>
            <person name="Musat F."/>
        </authorList>
    </citation>
    <scope>NUCLEOTIDE SEQUENCE [LARGE SCALE GENOMIC DNA]</scope>
    <source>
        <strain evidence="6">BOX2</strain>
    </source>
</reference>
<keyword evidence="5" id="KW-1003">Cell membrane</keyword>
<comment type="similarity">
    <text evidence="5">Belongs to the 4-toluene sulfonate uptake permease (TSUP) (TC 2.A.102) family.</text>
</comment>
<dbReference type="PANTHER" id="PTHR43701">
    <property type="entry name" value="MEMBRANE TRANSPORTER PROTEIN MJ0441-RELATED"/>
    <property type="match status" value="1"/>
</dbReference>
<evidence type="ECO:0000256" key="3">
    <source>
        <dbReference type="ARBA" id="ARBA00022989"/>
    </source>
</evidence>
<dbReference type="InterPro" id="IPR002781">
    <property type="entry name" value="TM_pro_TauE-like"/>
</dbReference>
<feature type="transmembrane region" description="Helical" evidence="5">
    <location>
        <begin position="220"/>
        <end position="238"/>
    </location>
</feature>
<gene>
    <name evidence="6" type="ORF">SCAL_000758</name>
</gene>
<feature type="transmembrane region" description="Helical" evidence="5">
    <location>
        <begin position="165"/>
        <end position="185"/>
    </location>
</feature>
<evidence type="ECO:0000313" key="6">
    <source>
        <dbReference type="EMBL" id="OFV68118.1"/>
    </source>
</evidence>
<dbReference type="InterPro" id="IPR051598">
    <property type="entry name" value="TSUP/Inactive_protease-like"/>
</dbReference>
<dbReference type="PANTHER" id="PTHR43701:SF2">
    <property type="entry name" value="MEMBRANE TRANSPORTER PROTEIN YJNA-RELATED"/>
    <property type="match status" value="1"/>
</dbReference>
<dbReference type="Pfam" id="PF01925">
    <property type="entry name" value="TauE"/>
    <property type="match status" value="1"/>
</dbReference>
<dbReference type="EMBL" id="LYOS01000002">
    <property type="protein sequence ID" value="OFV68118.1"/>
    <property type="molecule type" value="Genomic_DNA"/>
</dbReference>
<keyword evidence="2 5" id="KW-0812">Transmembrane</keyword>
<feature type="transmembrane region" description="Helical" evidence="5">
    <location>
        <begin position="29"/>
        <end position="55"/>
    </location>
</feature>
<feature type="transmembrane region" description="Helical" evidence="5">
    <location>
        <begin position="92"/>
        <end position="111"/>
    </location>
</feature>
<comment type="caution">
    <text evidence="6">The sequence shown here is derived from an EMBL/GenBank/DDBJ whole genome shotgun (WGS) entry which is preliminary data.</text>
</comment>
<proteinExistence type="inferred from homology"/>
<comment type="subcellular location">
    <subcellularLocation>
        <location evidence="5">Cell membrane</location>
        <topology evidence="5">Multi-pass membrane protein</topology>
    </subcellularLocation>
    <subcellularLocation>
        <location evidence="1">Membrane</location>
        <topology evidence="1">Multi-pass membrane protein</topology>
    </subcellularLocation>
</comment>
<organism evidence="6 7">
    <name type="scientific">Candidatus Syntropharchaeum caldarium</name>
    <dbReference type="NCBI Taxonomy" id="1838285"/>
    <lineage>
        <taxon>Archaea</taxon>
        <taxon>Methanobacteriati</taxon>
        <taxon>Methanobacteriota</taxon>
        <taxon>Stenosarchaea group</taxon>
        <taxon>Methanomicrobia</taxon>
        <taxon>Methanosarcinales</taxon>
        <taxon>ANME-2 cluster</taxon>
        <taxon>Candidatus Syntropharchaeum</taxon>
    </lineage>
</organism>
<feature type="transmembrane region" description="Helical" evidence="5">
    <location>
        <begin position="67"/>
        <end position="86"/>
    </location>
</feature>
<name>A0A1F2PA42_9EURY</name>
<evidence type="ECO:0000313" key="7">
    <source>
        <dbReference type="Proteomes" id="UP000186940"/>
    </source>
</evidence>
<dbReference type="STRING" id="1838285.SCAL_000758"/>
<dbReference type="Proteomes" id="UP000186940">
    <property type="component" value="Unassembled WGS sequence"/>
</dbReference>
<evidence type="ECO:0000256" key="1">
    <source>
        <dbReference type="ARBA" id="ARBA00004141"/>
    </source>
</evidence>